<dbReference type="EMBL" id="BSUN01000001">
    <property type="protein sequence ID" value="GMA34251.1"/>
    <property type="molecule type" value="Genomic_DNA"/>
</dbReference>
<reference evidence="3" key="1">
    <citation type="journal article" date="2019" name="Int. J. Syst. Evol. Microbiol.">
        <title>The Global Catalogue of Microorganisms (GCM) 10K type strain sequencing project: providing services to taxonomists for standard genome sequencing and annotation.</title>
        <authorList>
            <consortium name="The Broad Institute Genomics Platform"/>
            <consortium name="The Broad Institute Genome Sequencing Center for Infectious Disease"/>
            <person name="Wu L."/>
            <person name="Ma J."/>
        </authorList>
    </citation>
    <scope>NUCLEOTIDE SEQUENCE [LARGE SCALE GENOMIC DNA]</scope>
    <source>
        <strain evidence="3">NBRC 112299</strain>
    </source>
</reference>
<dbReference type="Gene3D" id="3.40.50.12440">
    <property type="match status" value="1"/>
</dbReference>
<sequence length="352" mass="38939">MIILGAGTNHWFHSDTTYRTFLSLITLTGCQGVNGGGWAHYVGQEKCRPVTGWAALANALDWTRPPRHMITTAWAYVNTNQWKYDALGPDALASPLGEGTFAGKSMMGTLAQSARSGWMPTYPTLNTNSLDLGDAIKASGQTPGEYLGPRLNDGTVKFAVEDPDAPENWPRVLTVWRANLLGSSAKGNEYFLRHLLGTDHSVGAEQTSPEKRPADVVWRDDDHGKARSPRGHRLPHDVHGRVLRHRVPGRYLVREARPVEYRHAPLRARLHPGDLSAVGDQERLRHLPGAWAARCRASRWAISTPAPTWSPRPSAMTPRTPWRRRAASSRTGRPERSTSCPASRPLADPRRA</sequence>
<protein>
    <recommendedName>
        <fullName evidence="4">Nitrate reductase</fullName>
    </recommendedName>
</protein>
<evidence type="ECO:0008006" key="4">
    <source>
        <dbReference type="Google" id="ProtNLM"/>
    </source>
</evidence>
<comment type="caution">
    <text evidence="2">The sequence shown here is derived from an EMBL/GenBank/DDBJ whole genome shotgun (WGS) entry which is preliminary data.</text>
</comment>
<accession>A0ABQ6I9W7</accession>
<proteinExistence type="predicted"/>
<feature type="region of interest" description="Disordered" evidence="1">
    <location>
        <begin position="304"/>
        <end position="352"/>
    </location>
</feature>
<evidence type="ECO:0000313" key="3">
    <source>
        <dbReference type="Proteomes" id="UP001157125"/>
    </source>
</evidence>
<dbReference type="SUPFAM" id="SSF53706">
    <property type="entry name" value="Formate dehydrogenase/DMSO reductase, domains 1-3"/>
    <property type="match status" value="1"/>
</dbReference>
<organism evidence="2 3">
    <name type="scientific">Demequina litorisediminis</name>
    <dbReference type="NCBI Taxonomy" id="1849022"/>
    <lineage>
        <taxon>Bacteria</taxon>
        <taxon>Bacillati</taxon>
        <taxon>Actinomycetota</taxon>
        <taxon>Actinomycetes</taxon>
        <taxon>Micrococcales</taxon>
        <taxon>Demequinaceae</taxon>
        <taxon>Demequina</taxon>
    </lineage>
</organism>
<keyword evidence="3" id="KW-1185">Reference proteome</keyword>
<feature type="compositionally biased region" description="Basic and acidic residues" evidence="1">
    <location>
        <begin position="208"/>
        <end position="225"/>
    </location>
</feature>
<dbReference type="PANTHER" id="PTHR43105:SF2">
    <property type="entry name" value="RESPIRATORY NITRATE REDUCTASE 2 ALPHA CHAIN"/>
    <property type="match status" value="1"/>
</dbReference>
<evidence type="ECO:0000313" key="2">
    <source>
        <dbReference type="EMBL" id="GMA34251.1"/>
    </source>
</evidence>
<dbReference type="InterPro" id="IPR050123">
    <property type="entry name" value="Prok_molybdopt-oxidoreductase"/>
</dbReference>
<feature type="region of interest" description="Disordered" evidence="1">
    <location>
        <begin position="202"/>
        <end position="236"/>
    </location>
</feature>
<dbReference type="Proteomes" id="UP001157125">
    <property type="component" value="Unassembled WGS sequence"/>
</dbReference>
<name>A0ABQ6I9W7_9MICO</name>
<dbReference type="PANTHER" id="PTHR43105">
    <property type="entry name" value="RESPIRATORY NITRATE REDUCTASE"/>
    <property type="match status" value="1"/>
</dbReference>
<evidence type="ECO:0000256" key="1">
    <source>
        <dbReference type="SAM" id="MobiDB-lite"/>
    </source>
</evidence>
<gene>
    <name evidence="2" type="ORF">GCM10025876_04550</name>
</gene>